<feature type="transmembrane region" description="Helical" evidence="1">
    <location>
        <begin position="65"/>
        <end position="86"/>
    </location>
</feature>
<feature type="transmembrane region" description="Helical" evidence="1">
    <location>
        <begin position="98"/>
        <end position="117"/>
    </location>
</feature>
<dbReference type="EMBL" id="QFKX01000001">
    <property type="protein sequence ID" value="PWH07827.1"/>
    <property type="molecule type" value="Genomic_DNA"/>
</dbReference>
<dbReference type="Proteomes" id="UP000245590">
    <property type="component" value="Unassembled WGS sequence"/>
</dbReference>
<reference evidence="2 3" key="1">
    <citation type="submission" date="2018-05" db="EMBL/GenBank/DDBJ databases">
        <title>Brachybacterium sp. M1HQ-2T, whole genome shotgun sequence.</title>
        <authorList>
            <person name="Tuo L."/>
        </authorList>
    </citation>
    <scope>NUCLEOTIDE SEQUENCE [LARGE SCALE GENOMIC DNA]</scope>
    <source>
        <strain evidence="2 3">M1HQ-2</strain>
    </source>
</reference>
<proteinExistence type="predicted"/>
<keyword evidence="1" id="KW-1133">Transmembrane helix</keyword>
<dbReference type="AlphaFoldDB" id="A0A2U2RPN0"/>
<keyword evidence="1" id="KW-0472">Membrane</keyword>
<comment type="caution">
    <text evidence="2">The sequence shown here is derived from an EMBL/GenBank/DDBJ whole genome shotgun (WGS) entry which is preliminary data.</text>
</comment>
<organism evidence="2 3">
    <name type="scientific">Brachybacterium endophyticum</name>
    <dbReference type="NCBI Taxonomy" id="2182385"/>
    <lineage>
        <taxon>Bacteria</taxon>
        <taxon>Bacillati</taxon>
        <taxon>Actinomycetota</taxon>
        <taxon>Actinomycetes</taxon>
        <taxon>Micrococcales</taxon>
        <taxon>Dermabacteraceae</taxon>
        <taxon>Brachybacterium</taxon>
    </lineage>
</organism>
<name>A0A2U2RPN0_9MICO</name>
<evidence type="ECO:0000313" key="2">
    <source>
        <dbReference type="EMBL" id="PWH07827.1"/>
    </source>
</evidence>
<evidence type="ECO:0000256" key="1">
    <source>
        <dbReference type="SAM" id="Phobius"/>
    </source>
</evidence>
<evidence type="ECO:0000313" key="3">
    <source>
        <dbReference type="Proteomes" id="UP000245590"/>
    </source>
</evidence>
<dbReference type="InterPro" id="IPR036259">
    <property type="entry name" value="MFS_trans_sf"/>
</dbReference>
<protein>
    <submittedName>
        <fullName evidence="2">Uncharacterized protein</fullName>
    </submittedName>
</protein>
<feature type="transmembrane region" description="Helical" evidence="1">
    <location>
        <begin position="31"/>
        <end position="53"/>
    </location>
</feature>
<accession>A0A2U2RPN0</accession>
<dbReference type="Gene3D" id="1.20.1250.20">
    <property type="entry name" value="MFS general substrate transporter like domains"/>
    <property type="match status" value="1"/>
</dbReference>
<gene>
    <name evidence="2" type="ORF">DEO23_04255</name>
</gene>
<feature type="transmembrane region" description="Helical" evidence="1">
    <location>
        <begin position="123"/>
        <end position="143"/>
    </location>
</feature>
<sequence>MSSTEAERDQARRRLEEAQGRFRRLPASIPAAFITYGMLCAIGSLTVIALHLAEKVPPTPGFASATLVIVFSLIWVAVAMIPLMMFRDRWRRGLGRRWVLLMAAWGAVWVLGVVVATTRFGLVVAPVFFVLFAVAIAGEAAALRSRAGGAQEGTR</sequence>
<keyword evidence="3" id="KW-1185">Reference proteome</keyword>
<keyword evidence="1" id="KW-0812">Transmembrane</keyword>